<accession>A0A1K0JEQ6</accession>
<dbReference type="EMBL" id="FMSH01000238">
    <property type="protein sequence ID" value="SCU76438.1"/>
    <property type="molecule type" value="Genomic_DNA"/>
</dbReference>
<dbReference type="RefSeq" id="WP_340525900.1">
    <property type="nucleotide sequence ID" value="NZ_FMSH01000238.1"/>
</dbReference>
<proteinExistence type="predicted"/>
<sequence>MTDEAAVPSVGSASMVQLSALPQLSSLSDREKAGLLMLLPSKSSSQRLALINMYPSLVKLPPQQKELLLDQLEKIVPVTVSQRQ</sequence>
<reference evidence="1" key="1">
    <citation type="submission" date="2016-09" db="EMBL/GenBank/DDBJ databases">
        <authorList>
            <person name="Capua I."/>
            <person name="De Benedictis P."/>
            <person name="Joannis T."/>
            <person name="Lombin L.H."/>
            <person name="Cattoli G."/>
        </authorList>
    </citation>
    <scope>NUCLEOTIDE SEQUENCE</scope>
    <source>
        <strain evidence="1">B9</strain>
    </source>
</reference>
<name>A0A1K0JEQ6_CUPNE</name>
<evidence type="ECO:0000313" key="1">
    <source>
        <dbReference type="EMBL" id="SCU76438.1"/>
    </source>
</evidence>
<organism evidence="1">
    <name type="scientific">Cupriavidus necator</name>
    <name type="common">Alcaligenes eutrophus</name>
    <name type="synonym">Ralstonia eutropha</name>
    <dbReference type="NCBI Taxonomy" id="106590"/>
    <lineage>
        <taxon>Bacteria</taxon>
        <taxon>Pseudomonadati</taxon>
        <taxon>Pseudomonadota</taxon>
        <taxon>Betaproteobacteria</taxon>
        <taxon>Burkholderiales</taxon>
        <taxon>Burkholderiaceae</taxon>
        <taxon>Cupriavidus</taxon>
    </lineage>
</organism>
<protein>
    <submittedName>
        <fullName evidence="1">Uncharacterized protein</fullName>
    </submittedName>
</protein>
<dbReference type="AlphaFoldDB" id="A0A1K0JEQ6"/>
<gene>
    <name evidence="1" type="ORF">CNECB9_3120011</name>
</gene>